<evidence type="ECO:0000256" key="1">
    <source>
        <dbReference type="ARBA" id="ARBA00004613"/>
    </source>
</evidence>
<protein>
    <recommendedName>
        <fullName evidence="6">S-protein homolog</fullName>
    </recommendedName>
</protein>
<accession>A0A022RI29</accession>
<keyword evidence="3 6" id="KW-0713">Self-incompatibility</keyword>
<reference evidence="7 8" key="1">
    <citation type="journal article" date="2013" name="Proc. Natl. Acad. Sci. U.S.A.">
        <title>Fine-scale variation in meiotic recombination in Mimulus inferred from population shotgun sequencing.</title>
        <authorList>
            <person name="Hellsten U."/>
            <person name="Wright K.M."/>
            <person name="Jenkins J."/>
            <person name="Shu S."/>
            <person name="Yuan Y."/>
            <person name="Wessler S.R."/>
            <person name="Schmutz J."/>
            <person name="Willis J.H."/>
            <person name="Rokhsar D.S."/>
        </authorList>
    </citation>
    <scope>NUCLEOTIDE SEQUENCE [LARGE SCALE GENOMIC DNA]</scope>
    <source>
        <strain evidence="8">cv. DUN x IM62</strain>
    </source>
</reference>
<proteinExistence type="inferred from homology"/>
<dbReference type="GO" id="GO:0060320">
    <property type="term" value="P:rejection of self pollen"/>
    <property type="evidence" value="ECO:0007669"/>
    <property type="project" value="UniProtKB-KW"/>
</dbReference>
<feature type="non-terminal residue" evidence="7">
    <location>
        <position position="85"/>
    </location>
</feature>
<dbReference type="EMBL" id="KI630443">
    <property type="protein sequence ID" value="EYU39851.1"/>
    <property type="molecule type" value="Genomic_DNA"/>
</dbReference>
<organism evidence="7 8">
    <name type="scientific">Erythranthe guttata</name>
    <name type="common">Yellow monkey flower</name>
    <name type="synonym">Mimulus guttatus</name>
    <dbReference type="NCBI Taxonomy" id="4155"/>
    <lineage>
        <taxon>Eukaryota</taxon>
        <taxon>Viridiplantae</taxon>
        <taxon>Streptophyta</taxon>
        <taxon>Embryophyta</taxon>
        <taxon>Tracheophyta</taxon>
        <taxon>Spermatophyta</taxon>
        <taxon>Magnoliopsida</taxon>
        <taxon>eudicotyledons</taxon>
        <taxon>Gunneridae</taxon>
        <taxon>Pentapetalae</taxon>
        <taxon>asterids</taxon>
        <taxon>lamiids</taxon>
        <taxon>Lamiales</taxon>
        <taxon>Phrymaceae</taxon>
        <taxon>Erythranthe</taxon>
    </lineage>
</organism>
<sequence>THVTVVNTLDPKSGSIRVHCKSKDDDLGYHTLAVNQDFHFEFCVKPFSTLFTCDIWWDKWVASFQAYNAKWLFVPCGGGNNCVYE</sequence>
<dbReference type="PANTHER" id="PTHR31232:SF61">
    <property type="entry name" value="S-PROTEIN HOMOLOG"/>
    <property type="match status" value="1"/>
</dbReference>
<gene>
    <name evidence="7" type="ORF">MIMGU_mgv11b016406mg</name>
</gene>
<feature type="non-terminal residue" evidence="7">
    <location>
        <position position="1"/>
    </location>
</feature>
<evidence type="ECO:0000256" key="2">
    <source>
        <dbReference type="ARBA" id="ARBA00005581"/>
    </source>
</evidence>
<evidence type="ECO:0000313" key="7">
    <source>
        <dbReference type="EMBL" id="EYU39851.1"/>
    </source>
</evidence>
<evidence type="ECO:0000313" key="8">
    <source>
        <dbReference type="Proteomes" id="UP000030748"/>
    </source>
</evidence>
<dbReference type="GO" id="GO:0005576">
    <property type="term" value="C:extracellular region"/>
    <property type="evidence" value="ECO:0007669"/>
    <property type="project" value="UniProtKB-SubCell"/>
</dbReference>
<dbReference type="AlphaFoldDB" id="A0A022RI29"/>
<evidence type="ECO:0000256" key="6">
    <source>
        <dbReference type="RuleBase" id="RU367044"/>
    </source>
</evidence>
<keyword evidence="5" id="KW-0732">Signal</keyword>
<dbReference type="PANTHER" id="PTHR31232">
    <property type="match status" value="1"/>
</dbReference>
<dbReference type="Pfam" id="PF05938">
    <property type="entry name" value="Self-incomp_S1"/>
    <property type="match status" value="1"/>
</dbReference>
<keyword evidence="8" id="KW-1185">Reference proteome</keyword>
<comment type="similarity">
    <text evidence="2 6">Belongs to the plant self-incompatibility (S1) protein family.</text>
</comment>
<keyword evidence="4 6" id="KW-0964">Secreted</keyword>
<evidence type="ECO:0000256" key="3">
    <source>
        <dbReference type="ARBA" id="ARBA00022471"/>
    </source>
</evidence>
<comment type="subcellular location">
    <subcellularLocation>
        <location evidence="1 6">Secreted</location>
    </subcellularLocation>
</comment>
<dbReference type="Proteomes" id="UP000030748">
    <property type="component" value="Unassembled WGS sequence"/>
</dbReference>
<dbReference type="InterPro" id="IPR010264">
    <property type="entry name" value="Self-incomp_S1"/>
</dbReference>
<evidence type="ECO:0000256" key="5">
    <source>
        <dbReference type="ARBA" id="ARBA00022729"/>
    </source>
</evidence>
<evidence type="ECO:0000256" key="4">
    <source>
        <dbReference type="ARBA" id="ARBA00022525"/>
    </source>
</evidence>
<name>A0A022RI29_ERYGU</name>